<dbReference type="EMBL" id="CP045835">
    <property type="protein sequence ID" value="QGG52229.1"/>
    <property type="molecule type" value="Genomic_DNA"/>
</dbReference>
<keyword evidence="4 6" id="KW-0067">ATP-binding</keyword>
<gene>
    <name evidence="6" type="ORF">GDS87_15360</name>
</gene>
<comment type="similarity">
    <text evidence="1">Belongs to the ABC transporter superfamily.</text>
</comment>
<evidence type="ECO:0000313" key="6">
    <source>
        <dbReference type="EMBL" id="QGG52229.1"/>
    </source>
</evidence>
<dbReference type="InterPro" id="IPR017871">
    <property type="entry name" value="ABC_transporter-like_CS"/>
</dbReference>
<dbReference type="SMART" id="SM00382">
    <property type="entry name" value="AAA"/>
    <property type="match status" value="1"/>
</dbReference>
<dbReference type="PANTHER" id="PTHR43335:SF4">
    <property type="entry name" value="ABC TRANSPORTER, ATP-BINDING PROTEIN"/>
    <property type="match status" value="1"/>
</dbReference>
<evidence type="ECO:0000256" key="2">
    <source>
        <dbReference type="ARBA" id="ARBA00022448"/>
    </source>
</evidence>
<evidence type="ECO:0000259" key="5">
    <source>
        <dbReference type="PROSITE" id="PS50893"/>
    </source>
</evidence>
<dbReference type="PANTHER" id="PTHR43335">
    <property type="entry name" value="ABC TRANSPORTER, ATP-BINDING PROTEIN"/>
    <property type="match status" value="1"/>
</dbReference>
<dbReference type="Pfam" id="PF00005">
    <property type="entry name" value="ABC_tran"/>
    <property type="match status" value="1"/>
</dbReference>
<dbReference type="Proteomes" id="UP000373269">
    <property type="component" value="Chromosome"/>
</dbReference>
<keyword evidence="7" id="KW-1185">Reference proteome</keyword>
<reference evidence="6 7" key="1">
    <citation type="submission" date="2019-11" db="EMBL/GenBank/DDBJ databases">
        <title>Whole Genome Sequencing and Comparative Genomic Analyses of Lysinibacillus pakistanensis LZH-9, a Halotolerant Strain with Excellent COD Removal Capability.</title>
        <authorList>
            <person name="Zhou H."/>
        </authorList>
    </citation>
    <scope>NUCLEOTIDE SEQUENCE [LARGE SCALE GENOMIC DNA]</scope>
    <source>
        <strain evidence="6 7">LZH-9</strain>
    </source>
</reference>
<evidence type="ECO:0000256" key="4">
    <source>
        <dbReference type="ARBA" id="ARBA00022840"/>
    </source>
</evidence>
<evidence type="ECO:0000313" key="7">
    <source>
        <dbReference type="Proteomes" id="UP000373269"/>
    </source>
</evidence>
<dbReference type="PROSITE" id="PS00211">
    <property type="entry name" value="ABC_TRANSPORTER_1"/>
    <property type="match status" value="1"/>
</dbReference>
<accession>A0ABX6DGN7</accession>
<dbReference type="PROSITE" id="PS50893">
    <property type="entry name" value="ABC_TRANSPORTER_2"/>
    <property type="match status" value="1"/>
</dbReference>
<name>A0ABX6DGN7_9BACI</name>
<keyword evidence="3" id="KW-0547">Nucleotide-binding</keyword>
<dbReference type="CDD" id="cd03268">
    <property type="entry name" value="ABC_BcrA_bacitracin_resist"/>
    <property type="match status" value="1"/>
</dbReference>
<organism evidence="6 7">
    <name type="scientific">Lysinibacillus pakistanensis</name>
    <dbReference type="NCBI Taxonomy" id="759811"/>
    <lineage>
        <taxon>Bacteria</taxon>
        <taxon>Bacillati</taxon>
        <taxon>Bacillota</taxon>
        <taxon>Bacilli</taxon>
        <taxon>Bacillales</taxon>
        <taxon>Bacillaceae</taxon>
        <taxon>Lysinibacillus</taxon>
    </lineage>
</organism>
<evidence type="ECO:0000256" key="3">
    <source>
        <dbReference type="ARBA" id="ARBA00022741"/>
    </source>
</evidence>
<dbReference type="SUPFAM" id="SSF52540">
    <property type="entry name" value="P-loop containing nucleoside triphosphate hydrolases"/>
    <property type="match status" value="1"/>
</dbReference>
<protein>
    <submittedName>
        <fullName evidence="6">ATP-binding cassette domain-containing protein</fullName>
    </submittedName>
</protein>
<dbReference type="RefSeq" id="WP_369593182.1">
    <property type="nucleotide sequence ID" value="NZ_CP045835.1"/>
</dbReference>
<dbReference type="InterPro" id="IPR003593">
    <property type="entry name" value="AAA+_ATPase"/>
</dbReference>
<dbReference type="GO" id="GO:0005524">
    <property type="term" value="F:ATP binding"/>
    <property type="evidence" value="ECO:0007669"/>
    <property type="project" value="UniProtKB-KW"/>
</dbReference>
<feature type="domain" description="ABC transporter" evidence="5">
    <location>
        <begin position="6"/>
        <end position="233"/>
    </location>
</feature>
<dbReference type="Gene3D" id="3.40.50.300">
    <property type="entry name" value="P-loop containing nucleotide triphosphate hydrolases"/>
    <property type="match status" value="1"/>
</dbReference>
<dbReference type="InterPro" id="IPR027417">
    <property type="entry name" value="P-loop_NTPase"/>
</dbReference>
<dbReference type="InterPro" id="IPR003439">
    <property type="entry name" value="ABC_transporter-like_ATP-bd"/>
</dbReference>
<sequence length="304" mass="33701">MDGYIIKTKNLTKKHGKVNSVNSLNLEVPEGSVYGFLGPNGAGKTTTIKMLLGLIKPSNGKIEIFNRDLLKNRSSILSKIGSLVESPSYYGHLSGYKNLEVIATMLDIKKSRIDEVLRLVRLTKEAHKPVKHYSLGMKQRLGIASALIGEPKLLILDEPSNGLDPSGIQEIRELIIEMPKLFGITVMVSSHLLSEIDAMATHVGIINEGKLVFQDKLDVLQNQNKSQLYLEVGNSESAYSQLKNQGWEVNNKSNGLLVNSISRADIAKIVETLVLKKNLIYKVNEHKNSLEDIFLNLTRKGESL</sequence>
<evidence type="ECO:0000256" key="1">
    <source>
        <dbReference type="ARBA" id="ARBA00005417"/>
    </source>
</evidence>
<keyword evidence="2" id="KW-0813">Transport</keyword>
<proteinExistence type="inferred from homology"/>